<dbReference type="PANTHER" id="PTHR32322:SF2">
    <property type="entry name" value="EAMA DOMAIN-CONTAINING PROTEIN"/>
    <property type="match status" value="1"/>
</dbReference>
<feature type="transmembrane region" description="Helical" evidence="6">
    <location>
        <begin position="104"/>
        <end position="126"/>
    </location>
</feature>
<evidence type="ECO:0000259" key="7">
    <source>
        <dbReference type="Pfam" id="PF00892"/>
    </source>
</evidence>
<gene>
    <name evidence="8" type="ORF">SAMN02745220_01734</name>
</gene>
<sequence>MKHAANPNQPVNQLTSGAALFAVVLCMLFGANPVAVKICLTGIGAFTTGAIRFTVAATVLTCWAIFTGRKLAITSKQLVQMGVLGLFFFLQIGIFYFGQNMTTASHGVLISNIMPFLVMVMAHYLLPDDRINPRKVTGLIFGFSGIVLLFRDSLSLTQDALTGDLLLVSAVLIWSCNAIFVKRIIAGFTPLQITLYPMLISIPLFYLAGMLFDPQMVYNLSPEVLLGMFYQSIVTASFGFVMWNGLMQKYGATTLHAFVFVMPLSGVMLGVVILGEALTPSLVGSISMVAIGLVVINWRRRKSAGIHFNPLR</sequence>
<comment type="similarity">
    <text evidence="2">Belongs to the EamA transporter family.</text>
</comment>
<dbReference type="InterPro" id="IPR037185">
    <property type="entry name" value="EmrE-like"/>
</dbReference>
<feature type="transmembrane region" description="Helical" evidence="6">
    <location>
        <begin position="281"/>
        <end position="298"/>
    </location>
</feature>
<keyword evidence="9" id="KW-1185">Reference proteome</keyword>
<dbReference type="AlphaFoldDB" id="A0A1M7Y429"/>
<feature type="transmembrane region" description="Helical" evidence="6">
    <location>
        <begin position="160"/>
        <end position="181"/>
    </location>
</feature>
<dbReference type="InterPro" id="IPR000620">
    <property type="entry name" value="EamA_dom"/>
</dbReference>
<feature type="transmembrane region" description="Helical" evidence="6">
    <location>
        <begin position="43"/>
        <end position="66"/>
    </location>
</feature>
<feature type="transmembrane region" description="Helical" evidence="6">
    <location>
        <begin position="255"/>
        <end position="275"/>
    </location>
</feature>
<dbReference type="STRING" id="1121416.SAMN02745220_01734"/>
<evidence type="ECO:0000256" key="2">
    <source>
        <dbReference type="ARBA" id="ARBA00007362"/>
    </source>
</evidence>
<dbReference type="EMBL" id="FRFE01000006">
    <property type="protein sequence ID" value="SHO47020.1"/>
    <property type="molecule type" value="Genomic_DNA"/>
</dbReference>
<reference evidence="8 9" key="1">
    <citation type="submission" date="2016-12" db="EMBL/GenBank/DDBJ databases">
        <authorList>
            <person name="Song W.-J."/>
            <person name="Kurnit D.M."/>
        </authorList>
    </citation>
    <scope>NUCLEOTIDE SEQUENCE [LARGE SCALE GENOMIC DNA]</scope>
    <source>
        <strain evidence="8 9">DSM 18488</strain>
    </source>
</reference>
<feature type="domain" description="EamA" evidence="7">
    <location>
        <begin position="18"/>
        <end position="150"/>
    </location>
</feature>
<dbReference type="InterPro" id="IPR050638">
    <property type="entry name" value="AA-Vitamin_Transporters"/>
</dbReference>
<feature type="transmembrane region" description="Helical" evidence="6">
    <location>
        <begin position="12"/>
        <end position="31"/>
    </location>
</feature>
<dbReference type="PANTHER" id="PTHR32322">
    <property type="entry name" value="INNER MEMBRANE TRANSPORTER"/>
    <property type="match status" value="1"/>
</dbReference>
<accession>A0A1M7Y429</accession>
<dbReference type="GO" id="GO:0016020">
    <property type="term" value="C:membrane"/>
    <property type="evidence" value="ECO:0007669"/>
    <property type="project" value="UniProtKB-SubCell"/>
</dbReference>
<name>A0A1M7Y429_9BACT</name>
<evidence type="ECO:0000313" key="9">
    <source>
        <dbReference type="Proteomes" id="UP000184603"/>
    </source>
</evidence>
<feature type="transmembrane region" description="Helical" evidence="6">
    <location>
        <begin position="224"/>
        <end position="243"/>
    </location>
</feature>
<evidence type="ECO:0000256" key="6">
    <source>
        <dbReference type="SAM" id="Phobius"/>
    </source>
</evidence>
<feature type="transmembrane region" description="Helical" evidence="6">
    <location>
        <begin position="193"/>
        <end position="212"/>
    </location>
</feature>
<proteinExistence type="inferred from homology"/>
<evidence type="ECO:0000256" key="5">
    <source>
        <dbReference type="ARBA" id="ARBA00023136"/>
    </source>
</evidence>
<keyword evidence="3 6" id="KW-0812">Transmembrane</keyword>
<protein>
    <submittedName>
        <fullName evidence="8">Permease of the drug/metabolite transporter (DMT) superfamily</fullName>
    </submittedName>
</protein>
<evidence type="ECO:0000256" key="3">
    <source>
        <dbReference type="ARBA" id="ARBA00022692"/>
    </source>
</evidence>
<evidence type="ECO:0000256" key="4">
    <source>
        <dbReference type="ARBA" id="ARBA00022989"/>
    </source>
</evidence>
<keyword evidence="4 6" id="KW-1133">Transmembrane helix</keyword>
<dbReference type="RefSeq" id="WP_073613040.1">
    <property type="nucleotide sequence ID" value="NZ_FRFE01000006.1"/>
</dbReference>
<keyword evidence="5 6" id="KW-0472">Membrane</keyword>
<dbReference type="Proteomes" id="UP000184603">
    <property type="component" value="Unassembled WGS sequence"/>
</dbReference>
<feature type="transmembrane region" description="Helical" evidence="6">
    <location>
        <begin position="78"/>
        <end position="98"/>
    </location>
</feature>
<dbReference type="Pfam" id="PF00892">
    <property type="entry name" value="EamA"/>
    <property type="match status" value="2"/>
</dbReference>
<evidence type="ECO:0000256" key="1">
    <source>
        <dbReference type="ARBA" id="ARBA00004141"/>
    </source>
</evidence>
<organism evidence="8 9">
    <name type="scientific">Desulfopila aestuarii DSM 18488</name>
    <dbReference type="NCBI Taxonomy" id="1121416"/>
    <lineage>
        <taxon>Bacteria</taxon>
        <taxon>Pseudomonadati</taxon>
        <taxon>Thermodesulfobacteriota</taxon>
        <taxon>Desulfobulbia</taxon>
        <taxon>Desulfobulbales</taxon>
        <taxon>Desulfocapsaceae</taxon>
        <taxon>Desulfopila</taxon>
    </lineage>
</organism>
<feature type="domain" description="EamA" evidence="7">
    <location>
        <begin position="162"/>
        <end position="297"/>
    </location>
</feature>
<dbReference type="SUPFAM" id="SSF103481">
    <property type="entry name" value="Multidrug resistance efflux transporter EmrE"/>
    <property type="match status" value="2"/>
</dbReference>
<evidence type="ECO:0000313" key="8">
    <source>
        <dbReference type="EMBL" id="SHO47020.1"/>
    </source>
</evidence>
<comment type="subcellular location">
    <subcellularLocation>
        <location evidence="1">Membrane</location>
        <topology evidence="1">Multi-pass membrane protein</topology>
    </subcellularLocation>
</comment>